<dbReference type="eggNOG" id="COG3191">
    <property type="taxonomic scope" value="Bacteria"/>
</dbReference>
<dbReference type="Proteomes" id="UP000014155">
    <property type="component" value="Unassembled WGS sequence"/>
</dbReference>
<evidence type="ECO:0000256" key="1">
    <source>
        <dbReference type="ARBA" id="ARBA00007068"/>
    </source>
</evidence>
<organism evidence="2 3">
    <name type="scientific">Ruminiclostridium cellobioparum subsp. termitidis CT1112</name>
    <dbReference type="NCBI Taxonomy" id="1195236"/>
    <lineage>
        <taxon>Bacteria</taxon>
        <taxon>Bacillati</taxon>
        <taxon>Bacillota</taxon>
        <taxon>Clostridia</taxon>
        <taxon>Eubacteriales</taxon>
        <taxon>Oscillospiraceae</taxon>
        <taxon>Ruminiclostridium</taxon>
    </lineage>
</organism>
<keyword evidence="2" id="KW-0378">Hydrolase</keyword>
<dbReference type="GO" id="GO:0004177">
    <property type="term" value="F:aminopeptidase activity"/>
    <property type="evidence" value="ECO:0007669"/>
    <property type="project" value="UniProtKB-KW"/>
</dbReference>
<protein>
    <submittedName>
        <fullName evidence="2">L-aminopeptidase/D-esterase</fullName>
    </submittedName>
</protein>
<sequence length="325" mass="33668">MEKIDITRLQGIHIGHAQNTGAGTGCTVILCPEGAVCGVDVRGGSPGTRDTDALNPVNNRKSVHGILLAGGSSFGLDAAGGVMQFLEERGIGRDVGKTMVPNVCAAILFDLKCGDHRVRPDKEMGYGACADAFLQHSFKSGSVGAGTGAVLGKVRGSTHAMKGGVGSAAFSYGELMVGAVIAVNCVGDVYDSRAGKIIAGVLSDDRSSLASSEELMLREYDSHRDFFSENTVIGCVMTNAMLTKAQATKLAALGQNGIARTVRPAHSIFDGDTIFALCTGQVDATFDSVGILAARAVEAAIIDAVVSAESLHGFISCRELMNKKI</sequence>
<evidence type="ECO:0000313" key="2">
    <source>
        <dbReference type="EMBL" id="EMS69039.1"/>
    </source>
</evidence>
<dbReference type="SUPFAM" id="SSF56266">
    <property type="entry name" value="DmpA/ArgJ-like"/>
    <property type="match status" value="1"/>
</dbReference>
<dbReference type="PANTHER" id="PTHR36512:SF3">
    <property type="entry name" value="BLR5678 PROTEIN"/>
    <property type="match status" value="1"/>
</dbReference>
<dbReference type="PATRIC" id="fig|1195236.3.peg.5559"/>
<dbReference type="InterPro" id="IPR005321">
    <property type="entry name" value="Peptidase_S58_DmpA"/>
</dbReference>
<dbReference type="Gene3D" id="3.60.70.12">
    <property type="entry name" value="L-amino peptidase D-ALA esterase/amidase"/>
    <property type="match status" value="1"/>
</dbReference>
<reference evidence="2 3" key="1">
    <citation type="journal article" date="2013" name="Genome Announc.">
        <title>Draft Genome Sequence of the Cellulolytic, Mesophilic, Anaerobic Bacterium Clostridium termitidis Strain CT1112 (DSM 5398).</title>
        <authorList>
            <person name="Lal S."/>
            <person name="Ramachandran U."/>
            <person name="Zhang X."/>
            <person name="Munir R."/>
            <person name="Sparling R."/>
            <person name="Levin D.B."/>
        </authorList>
    </citation>
    <scope>NUCLEOTIDE SEQUENCE [LARGE SCALE GENOMIC DNA]</scope>
    <source>
        <strain evidence="2 3">CT1112</strain>
    </source>
</reference>
<keyword evidence="3" id="KW-1185">Reference proteome</keyword>
<dbReference type="Pfam" id="PF03576">
    <property type="entry name" value="Peptidase_S58"/>
    <property type="match status" value="1"/>
</dbReference>
<keyword evidence="2" id="KW-0645">Protease</keyword>
<evidence type="ECO:0000313" key="3">
    <source>
        <dbReference type="Proteomes" id="UP000014155"/>
    </source>
</evidence>
<dbReference type="CDD" id="cd02252">
    <property type="entry name" value="nylC_like"/>
    <property type="match status" value="1"/>
</dbReference>
<gene>
    <name evidence="2" type="ORF">CTER_5420</name>
</gene>
<dbReference type="EMBL" id="AORV01000078">
    <property type="protein sequence ID" value="EMS69039.1"/>
    <property type="molecule type" value="Genomic_DNA"/>
</dbReference>
<dbReference type="STRING" id="1195236.CTER_5420"/>
<comment type="similarity">
    <text evidence="1">Belongs to the peptidase S58 family.</text>
</comment>
<dbReference type="PROSITE" id="PS51257">
    <property type="entry name" value="PROKAR_LIPOPROTEIN"/>
    <property type="match status" value="1"/>
</dbReference>
<dbReference type="RefSeq" id="WP_004631197.1">
    <property type="nucleotide sequence ID" value="NZ_AORV01000078.1"/>
</dbReference>
<dbReference type="AlphaFoldDB" id="S0FIW0"/>
<accession>S0FIW0</accession>
<comment type="caution">
    <text evidence="2">The sequence shown here is derived from an EMBL/GenBank/DDBJ whole genome shotgun (WGS) entry which is preliminary data.</text>
</comment>
<name>S0FIW0_RUMCE</name>
<dbReference type="InterPro" id="IPR016117">
    <property type="entry name" value="ArgJ-like_dom_sf"/>
</dbReference>
<dbReference type="PANTHER" id="PTHR36512">
    <property type="entry name" value="D-AMINOPEPTIDASE"/>
    <property type="match status" value="1"/>
</dbReference>
<proteinExistence type="inferred from homology"/>
<keyword evidence="2" id="KW-0031">Aminopeptidase</keyword>